<protein>
    <recommendedName>
        <fullName evidence="4">CBM-cenC domain-containing protein</fullName>
    </recommendedName>
</protein>
<dbReference type="Gene3D" id="3.20.20.80">
    <property type="entry name" value="Glycosidases"/>
    <property type="match status" value="1"/>
</dbReference>
<gene>
    <name evidence="2" type="ORF">GBAR_LOCUS28892</name>
</gene>
<dbReference type="EMBL" id="CASHTH010004040">
    <property type="protein sequence ID" value="CAI8052797.1"/>
    <property type="molecule type" value="Genomic_DNA"/>
</dbReference>
<evidence type="ECO:0000256" key="1">
    <source>
        <dbReference type="SAM" id="SignalP"/>
    </source>
</evidence>
<dbReference type="Proteomes" id="UP001174909">
    <property type="component" value="Unassembled WGS sequence"/>
</dbReference>
<dbReference type="InterPro" id="IPR008979">
    <property type="entry name" value="Galactose-bd-like_sf"/>
</dbReference>
<evidence type="ECO:0008006" key="4">
    <source>
        <dbReference type="Google" id="ProtNLM"/>
    </source>
</evidence>
<name>A0AA35XJ46_GEOBA</name>
<dbReference type="InterPro" id="IPR017853">
    <property type="entry name" value="GH"/>
</dbReference>
<keyword evidence="1" id="KW-0732">Signal</keyword>
<accession>A0AA35XJ46</accession>
<keyword evidence="3" id="KW-1185">Reference proteome</keyword>
<dbReference type="SUPFAM" id="SSF49785">
    <property type="entry name" value="Galactose-binding domain-like"/>
    <property type="match status" value="1"/>
</dbReference>
<comment type="caution">
    <text evidence="2">The sequence shown here is derived from an EMBL/GenBank/DDBJ whole genome shotgun (WGS) entry which is preliminary data.</text>
</comment>
<organism evidence="2 3">
    <name type="scientific">Geodia barretti</name>
    <name type="common">Barrett's horny sponge</name>
    <dbReference type="NCBI Taxonomy" id="519541"/>
    <lineage>
        <taxon>Eukaryota</taxon>
        <taxon>Metazoa</taxon>
        <taxon>Porifera</taxon>
        <taxon>Demospongiae</taxon>
        <taxon>Heteroscleromorpha</taxon>
        <taxon>Tetractinellida</taxon>
        <taxon>Astrophorina</taxon>
        <taxon>Geodiidae</taxon>
        <taxon>Geodia</taxon>
    </lineage>
</organism>
<feature type="chain" id="PRO_5041335710" description="CBM-cenC domain-containing protein" evidence="1">
    <location>
        <begin position="21"/>
        <end position="646"/>
    </location>
</feature>
<feature type="signal peptide" evidence="1">
    <location>
        <begin position="1"/>
        <end position="20"/>
    </location>
</feature>
<dbReference type="SUPFAM" id="SSF51445">
    <property type="entry name" value="(Trans)glycosidases"/>
    <property type="match status" value="1"/>
</dbReference>
<sequence>MSKLLLLIFAFASLEGPARGGNLLAKPARVPFTDEDKDAVILVHASVRIQRQCQDLFVHIADDGKLLESRTHIGDIATSHTDQFGLQWMHVSVDLRRLPLGATTVGVTLCGAAVFTKVVKAQLKERLTYTVDNIRGKLLDPNGFAFILFGSYIYGVTTEVERAVPEAEIPFGMNWIGPYLSEAKGHTNETWTTILAFLDRCEEMGVHVHYDLHQLATLPDTPSKWQLMETEIKTVMNHPAVAAYYLADEPGGNGIDPALLEKAYDFVKGVDPNRPITEVFCCVDPAKYINSFDIGMADPYPIPTSSPFIITVKVNQLIATGKPFFIVVQSFGGGEIWERQPTPAEERAMTYIAMLTGAIGIQYFVRSPGQFPYAETSWSECRRLSLEFRELSSAILIGGPRVNVTPSISQILATGWGERVNGTWVVAAVNVENSPVTLPLPPRRSLPARRALFPAAVDVVARLPPLGATACVKTAYRFPPIKSTQVNPANLLANPSFEQVTSPSGPDGAYLNVPADHGSTYLTDTRFSVDGLHSLQLTTPTKGQGFTVEPFNIRLDKDTEYELTFWAVSRQANLTLLFSFSDLTPALMFAGSLQMEAATFQTSTEWSKYSASLTATATTDRVDAVNYQLVSAGTVWIDLLQLIPSP</sequence>
<dbReference type="Gene3D" id="2.60.120.260">
    <property type="entry name" value="Galactose-binding domain-like"/>
    <property type="match status" value="1"/>
</dbReference>
<evidence type="ECO:0000313" key="2">
    <source>
        <dbReference type="EMBL" id="CAI8052797.1"/>
    </source>
</evidence>
<proteinExistence type="predicted"/>
<reference evidence="2" key="1">
    <citation type="submission" date="2023-03" db="EMBL/GenBank/DDBJ databases">
        <authorList>
            <person name="Steffen K."/>
            <person name="Cardenas P."/>
        </authorList>
    </citation>
    <scope>NUCLEOTIDE SEQUENCE</scope>
</reference>
<evidence type="ECO:0000313" key="3">
    <source>
        <dbReference type="Proteomes" id="UP001174909"/>
    </source>
</evidence>
<dbReference type="AlphaFoldDB" id="A0AA35XJ46"/>